<dbReference type="Gene3D" id="3.30.530.20">
    <property type="match status" value="1"/>
</dbReference>
<gene>
    <name evidence="1" type="ORF">E0F26_07285</name>
</gene>
<dbReference type="InterPro" id="IPR023393">
    <property type="entry name" value="START-like_dom_sf"/>
</dbReference>
<evidence type="ECO:0000313" key="1">
    <source>
        <dbReference type="EMBL" id="UZP74553.1"/>
    </source>
</evidence>
<evidence type="ECO:0000313" key="2">
    <source>
        <dbReference type="Proteomes" id="UP001317963"/>
    </source>
</evidence>
<accession>A0ABY6Q8J7</accession>
<dbReference type="Proteomes" id="UP001317963">
    <property type="component" value="Chromosome"/>
</dbReference>
<dbReference type="Pfam" id="PF10604">
    <property type="entry name" value="Polyketide_cyc2"/>
    <property type="match status" value="1"/>
</dbReference>
<dbReference type="CDD" id="cd07822">
    <property type="entry name" value="SRPBCC_4"/>
    <property type="match status" value="1"/>
</dbReference>
<name>A0ABY6Q8J7_9GAMM</name>
<keyword evidence="2" id="KW-1185">Reference proteome</keyword>
<dbReference type="SUPFAM" id="SSF55961">
    <property type="entry name" value="Bet v1-like"/>
    <property type="match status" value="1"/>
</dbReference>
<dbReference type="EMBL" id="CP036501">
    <property type="protein sequence ID" value="UZP74553.1"/>
    <property type="molecule type" value="Genomic_DNA"/>
</dbReference>
<reference evidence="1 2" key="1">
    <citation type="submission" date="2019-02" db="EMBL/GenBank/DDBJ databases">
        <title>Halieaceae_genomes.</title>
        <authorList>
            <person name="Li S.-H."/>
        </authorList>
    </citation>
    <scope>NUCLEOTIDE SEQUENCE [LARGE SCALE GENOMIC DNA]</scope>
    <source>
        <strain evidence="1 2">JH123</strain>
    </source>
</reference>
<proteinExistence type="predicted"/>
<dbReference type="InterPro" id="IPR019587">
    <property type="entry name" value="Polyketide_cyclase/dehydratase"/>
</dbReference>
<dbReference type="RefSeq" id="WP_279241006.1">
    <property type="nucleotide sequence ID" value="NZ_CP036501.1"/>
</dbReference>
<protein>
    <submittedName>
        <fullName evidence="1">SRPBCC domain-containing protein</fullName>
    </submittedName>
</protein>
<organism evidence="1 2">
    <name type="scientific">Candidatus Paraluminiphilus aquimaris</name>
    <dbReference type="NCBI Taxonomy" id="2518994"/>
    <lineage>
        <taxon>Bacteria</taxon>
        <taxon>Pseudomonadati</taxon>
        <taxon>Pseudomonadota</taxon>
        <taxon>Gammaproteobacteria</taxon>
        <taxon>Cellvibrionales</taxon>
        <taxon>Halieaceae</taxon>
        <taxon>Candidatus Paraluminiphilus</taxon>
    </lineage>
</organism>
<sequence length="158" mass="18063">MTEDEKLAVDPKAIVHSITVQIDAPAQVVWDVLVDFERYREWNPFCVEASGALEIGAPLTMTLKSYTEEGQYFDNVEFITEIDEPRLVSWSAPWVDEWPYPARRDQFVISTGPDTCEYYSTDAFLGPHGIHVMRFAGPWVKRAFDDTAHALKAYIESK</sequence>